<dbReference type="PANTHER" id="PTHR13390:SF0">
    <property type="entry name" value="LIPID DROPLET-ASSOCIATED HYDROLASE"/>
    <property type="match status" value="1"/>
</dbReference>
<dbReference type="Pfam" id="PF14223">
    <property type="entry name" value="Retrotran_gag_2"/>
    <property type="match status" value="1"/>
</dbReference>
<dbReference type="GO" id="GO:0005811">
    <property type="term" value="C:lipid droplet"/>
    <property type="evidence" value="ECO:0007669"/>
    <property type="project" value="InterPro"/>
</dbReference>
<feature type="domain" description="CCHC-type" evidence="5">
    <location>
        <begin position="488"/>
        <end position="501"/>
    </location>
</feature>
<keyword evidence="2" id="KW-0862">Zinc</keyword>
<dbReference type="PROSITE" id="PS50158">
    <property type="entry name" value="ZF_CCHC"/>
    <property type="match status" value="1"/>
</dbReference>
<keyword evidence="2" id="KW-0479">Metal-binding</keyword>
<feature type="compositionally biased region" description="Basic residues" evidence="4">
    <location>
        <begin position="424"/>
        <end position="446"/>
    </location>
</feature>
<keyword evidence="2" id="KW-0863">Zinc-finger</keyword>
<accession>A0AAQ3RYK4</accession>
<dbReference type="Pfam" id="PF10230">
    <property type="entry name" value="LIDHydrolase"/>
    <property type="match status" value="1"/>
</dbReference>
<keyword evidence="1" id="KW-0378">Hydrolase</keyword>
<dbReference type="AlphaFoldDB" id="A0AAQ3RYK4"/>
<gene>
    <name evidence="6" type="ORF">V8G54_022437</name>
</gene>
<dbReference type="Pfam" id="PF22936">
    <property type="entry name" value="Pol_BBD"/>
    <property type="match status" value="1"/>
</dbReference>
<name>A0AAQ3RYK4_VIGMU</name>
<evidence type="ECO:0000256" key="1">
    <source>
        <dbReference type="ARBA" id="ARBA00022801"/>
    </source>
</evidence>
<dbReference type="InterPro" id="IPR001878">
    <property type="entry name" value="Znf_CCHC"/>
</dbReference>
<evidence type="ECO:0000256" key="4">
    <source>
        <dbReference type="SAM" id="MobiDB-lite"/>
    </source>
</evidence>
<dbReference type="InterPro" id="IPR054722">
    <property type="entry name" value="PolX-like_BBD"/>
</dbReference>
<sequence>MFPSLGGWTARSFAHSVLLPPLASSRTRFRAKCLVNYSMTVNDNLLSKPIRRANFRLCDVSGYVSEVLEIRAEAPKLHVLLVPGNPGVTLIVYLPDYVSMLGVVLFYKDFVEFLYELLEGTASVTTAIGHVSHSRKFVSYTEFCFQDLEHGRMFSLQEQIDHKIDFIRQELQNIEIPILLVGSSISHVGHSIGSYISIEMFKKSPEKKELCNRESHVEKMAGLIQNSLPVFNGKNFEDWCVKTDVILGFHEIDEIVKDEFKELAKTATEEEKEANKENRKLDCKAHMILHQCISATIFQKDGYGTAGNIKEIKLQSLRRQYELLNMGEQETIQGYIDRIQVIVNAMRACDKIVKDKKIVHKILRTLTPQYDHIVVAIVESRDLKKMKVEELQNSLEAHEQRLLERKAAEQDAIQISQALQAKMQKGRGFGRGRGRTRGGRGGRNGRRSANNTKQNKDLQSNKYGSCRGKGKSRGRGGKRNTDKRGIQCFTCNKFGHYSSECWHNEDNKKEKGSEVNLAKEEITSDSDHVALMNIVVDKRQETHGDSVHCGLGSTKVKCQRSERNFSQKERVSLPEESKHAEEHVSLPEETKHAEEQVSRRAVSKEICATSLNKDVSLAGVTNYTQEDMLWYLDSACSNHMTGNRKWLIDLDTGVKSTIRFADDSVVRAEGTGKVLIARKDGRPIYMHNVLYVPTMKSNLLSLGQLHEKGYTMKMEEGHIKVFDKRQRMILKAPIANNRTFCVNLNTTEI</sequence>
<dbReference type="GO" id="GO:0008270">
    <property type="term" value="F:zinc ion binding"/>
    <property type="evidence" value="ECO:0007669"/>
    <property type="project" value="UniProtKB-KW"/>
</dbReference>
<evidence type="ECO:0000313" key="7">
    <source>
        <dbReference type="Proteomes" id="UP001374535"/>
    </source>
</evidence>
<feature type="coiled-coil region" evidence="3">
    <location>
        <begin position="257"/>
        <end position="284"/>
    </location>
</feature>
<evidence type="ECO:0000256" key="3">
    <source>
        <dbReference type="SAM" id="Coils"/>
    </source>
</evidence>
<evidence type="ECO:0000313" key="6">
    <source>
        <dbReference type="EMBL" id="WVZ09091.1"/>
    </source>
</evidence>
<protein>
    <recommendedName>
        <fullName evidence="5">CCHC-type domain-containing protein</fullName>
    </recommendedName>
</protein>
<dbReference type="GO" id="GO:0019915">
    <property type="term" value="P:lipid storage"/>
    <property type="evidence" value="ECO:0007669"/>
    <property type="project" value="InterPro"/>
</dbReference>
<dbReference type="PANTHER" id="PTHR13390">
    <property type="entry name" value="LIPASE"/>
    <property type="match status" value="1"/>
</dbReference>
<feature type="compositionally biased region" description="Basic residues" evidence="4">
    <location>
        <begin position="468"/>
        <end position="478"/>
    </location>
</feature>
<dbReference type="GO" id="GO:0016298">
    <property type="term" value="F:lipase activity"/>
    <property type="evidence" value="ECO:0007669"/>
    <property type="project" value="InterPro"/>
</dbReference>
<evidence type="ECO:0000256" key="2">
    <source>
        <dbReference type="PROSITE-ProRule" id="PRU00047"/>
    </source>
</evidence>
<dbReference type="Proteomes" id="UP001374535">
    <property type="component" value="Chromosome 6"/>
</dbReference>
<feature type="compositionally biased region" description="Polar residues" evidence="4">
    <location>
        <begin position="448"/>
        <end position="461"/>
    </location>
</feature>
<dbReference type="SMART" id="SM00343">
    <property type="entry name" value="ZnF_C2HC"/>
    <property type="match status" value="1"/>
</dbReference>
<keyword evidence="7" id="KW-1185">Reference proteome</keyword>
<dbReference type="InterPro" id="IPR036875">
    <property type="entry name" value="Znf_CCHC_sf"/>
</dbReference>
<dbReference type="SUPFAM" id="SSF57756">
    <property type="entry name" value="Retrovirus zinc finger-like domains"/>
    <property type="match status" value="1"/>
</dbReference>
<proteinExistence type="predicted"/>
<evidence type="ECO:0000259" key="5">
    <source>
        <dbReference type="PROSITE" id="PS50158"/>
    </source>
</evidence>
<feature type="region of interest" description="Disordered" evidence="4">
    <location>
        <begin position="563"/>
        <end position="597"/>
    </location>
</feature>
<feature type="coiled-coil region" evidence="3">
    <location>
        <begin position="381"/>
        <end position="408"/>
    </location>
</feature>
<feature type="region of interest" description="Disordered" evidence="4">
    <location>
        <begin position="420"/>
        <end position="482"/>
    </location>
</feature>
<dbReference type="GO" id="GO:0003676">
    <property type="term" value="F:nucleic acid binding"/>
    <property type="evidence" value="ECO:0007669"/>
    <property type="project" value="InterPro"/>
</dbReference>
<dbReference type="InterPro" id="IPR019363">
    <property type="entry name" value="LDAH"/>
</dbReference>
<reference evidence="6 7" key="1">
    <citation type="journal article" date="2023" name="Life. Sci Alliance">
        <title>Evolutionary insights into 3D genome organization and epigenetic landscape of Vigna mungo.</title>
        <authorList>
            <person name="Junaid A."/>
            <person name="Singh B."/>
            <person name="Bhatia S."/>
        </authorList>
    </citation>
    <scope>NUCLEOTIDE SEQUENCE [LARGE SCALE GENOMIC DNA]</scope>
    <source>
        <strain evidence="6">Urdbean</strain>
    </source>
</reference>
<dbReference type="EMBL" id="CP144695">
    <property type="protein sequence ID" value="WVZ09091.1"/>
    <property type="molecule type" value="Genomic_DNA"/>
</dbReference>
<organism evidence="6 7">
    <name type="scientific">Vigna mungo</name>
    <name type="common">Black gram</name>
    <name type="synonym">Phaseolus mungo</name>
    <dbReference type="NCBI Taxonomy" id="3915"/>
    <lineage>
        <taxon>Eukaryota</taxon>
        <taxon>Viridiplantae</taxon>
        <taxon>Streptophyta</taxon>
        <taxon>Embryophyta</taxon>
        <taxon>Tracheophyta</taxon>
        <taxon>Spermatophyta</taxon>
        <taxon>Magnoliopsida</taxon>
        <taxon>eudicotyledons</taxon>
        <taxon>Gunneridae</taxon>
        <taxon>Pentapetalae</taxon>
        <taxon>rosids</taxon>
        <taxon>fabids</taxon>
        <taxon>Fabales</taxon>
        <taxon>Fabaceae</taxon>
        <taxon>Papilionoideae</taxon>
        <taxon>50 kb inversion clade</taxon>
        <taxon>NPAAA clade</taxon>
        <taxon>indigoferoid/millettioid clade</taxon>
        <taxon>Phaseoleae</taxon>
        <taxon>Vigna</taxon>
    </lineage>
</organism>
<keyword evidence="3" id="KW-0175">Coiled coil</keyword>